<name>A0ABV4TW22_9GAMM</name>
<proteinExistence type="predicted"/>
<dbReference type="Gene3D" id="3.10.129.140">
    <property type="entry name" value="Helicobacter TNF-alpha-Inducing protein"/>
    <property type="match status" value="1"/>
</dbReference>
<organism evidence="2 3">
    <name type="scientific">Thiohalorhabdus methylotrophus</name>
    <dbReference type="NCBI Taxonomy" id="3242694"/>
    <lineage>
        <taxon>Bacteria</taxon>
        <taxon>Pseudomonadati</taxon>
        <taxon>Pseudomonadota</taxon>
        <taxon>Gammaproteobacteria</taxon>
        <taxon>Thiohalorhabdales</taxon>
        <taxon>Thiohalorhabdaceae</taxon>
        <taxon>Thiohalorhabdus</taxon>
    </lineage>
</organism>
<gene>
    <name evidence="2" type="ORF">ACERLL_05890</name>
</gene>
<feature type="signal peptide" evidence="1">
    <location>
        <begin position="1"/>
        <end position="19"/>
    </location>
</feature>
<evidence type="ECO:0000313" key="2">
    <source>
        <dbReference type="EMBL" id="MFA9460356.1"/>
    </source>
</evidence>
<keyword evidence="3" id="KW-1185">Reference proteome</keyword>
<keyword evidence="1" id="KW-0732">Signal</keyword>
<evidence type="ECO:0008006" key="4">
    <source>
        <dbReference type="Google" id="ProtNLM"/>
    </source>
</evidence>
<evidence type="ECO:0000256" key="1">
    <source>
        <dbReference type="SAM" id="SignalP"/>
    </source>
</evidence>
<dbReference type="RefSeq" id="WP_373655139.1">
    <property type="nucleotide sequence ID" value="NZ_JBGUAW010000003.1"/>
</dbReference>
<dbReference type="EMBL" id="JBGUAW010000003">
    <property type="protein sequence ID" value="MFA9460356.1"/>
    <property type="molecule type" value="Genomic_DNA"/>
</dbReference>
<dbReference type="Proteomes" id="UP001575181">
    <property type="component" value="Unassembled WGS sequence"/>
</dbReference>
<accession>A0ABV4TW22</accession>
<feature type="chain" id="PRO_5047340986" description="LPP20 lipoprotein" evidence="1">
    <location>
        <begin position="20"/>
        <end position="190"/>
    </location>
</feature>
<dbReference type="PROSITE" id="PS51257">
    <property type="entry name" value="PROKAR_LIPOPROTEIN"/>
    <property type="match status" value="1"/>
</dbReference>
<comment type="caution">
    <text evidence="2">The sequence shown here is derived from an EMBL/GenBank/DDBJ whole genome shotgun (WGS) entry which is preliminary data.</text>
</comment>
<evidence type="ECO:0000313" key="3">
    <source>
        <dbReference type="Proteomes" id="UP001575181"/>
    </source>
</evidence>
<sequence>MKKQIVMGALVLGAGGLMAGCASSGKSTEGTAGLPSWVMNPTIEGGIAATECVPASQDLSLDKAEATAKARATLVKQINLKVKAMDKTYQRKVKSQSGTTTGGTFESVSRQVADQYLSGSRATKVNYVDINGKRNLCAMVTMDPKTTESLFKELVAQSEKKLSPQDEEVLYEEFKAKKAQEALTAATSEE</sequence>
<reference evidence="2 3" key="1">
    <citation type="submission" date="2024-08" db="EMBL/GenBank/DDBJ databases">
        <title>Whole-genome sequencing of halo(alkali)philic microorganisms from hypersaline lakes.</title>
        <authorList>
            <person name="Sorokin D.Y."/>
            <person name="Merkel A.Y."/>
            <person name="Messina E."/>
            <person name="Yakimov M."/>
        </authorList>
    </citation>
    <scope>NUCLEOTIDE SEQUENCE [LARGE SCALE GENOMIC DNA]</scope>
    <source>
        <strain evidence="2 3">Cl-TMA</strain>
    </source>
</reference>
<protein>
    <recommendedName>
        <fullName evidence="4">LPP20 lipoprotein</fullName>
    </recommendedName>
</protein>